<dbReference type="VEuPathDB" id="FungiDB:I302_04901"/>
<evidence type="ECO:0000313" key="2">
    <source>
        <dbReference type="EMBL" id="OCF25091.1"/>
    </source>
</evidence>
<proteinExistence type="predicted"/>
<evidence type="ECO:0000313" key="4">
    <source>
        <dbReference type="Proteomes" id="UP000092730"/>
    </source>
</evidence>
<dbReference type="AlphaFoldDB" id="A0A1B9G256"/>
<gene>
    <name evidence="2" type="ORF">I302_04901</name>
    <name evidence="3" type="ORF">I302_105779</name>
</gene>
<dbReference type="Proteomes" id="UP000092730">
    <property type="component" value="Chromosome 4"/>
</dbReference>
<dbReference type="GeneID" id="30209300"/>
<reference evidence="2" key="1">
    <citation type="submission" date="2013-07" db="EMBL/GenBank/DDBJ databases">
        <title>The Genome Sequence of Cryptococcus bestiolae CBS10118.</title>
        <authorList>
            <consortium name="The Broad Institute Genome Sequencing Platform"/>
            <person name="Cuomo C."/>
            <person name="Litvintseva A."/>
            <person name="Chen Y."/>
            <person name="Heitman J."/>
            <person name="Sun S."/>
            <person name="Springer D."/>
            <person name="Dromer F."/>
            <person name="Young S.K."/>
            <person name="Zeng Q."/>
            <person name="Gargeya S."/>
            <person name="Fitzgerald M."/>
            <person name="Abouelleil A."/>
            <person name="Alvarado L."/>
            <person name="Berlin A.M."/>
            <person name="Chapman S.B."/>
            <person name="Dewar J."/>
            <person name="Goldberg J."/>
            <person name="Griggs A."/>
            <person name="Gujja S."/>
            <person name="Hansen M."/>
            <person name="Howarth C."/>
            <person name="Imamovic A."/>
            <person name="Larimer J."/>
            <person name="McCowan C."/>
            <person name="Murphy C."/>
            <person name="Pearson M."/>
            <person name="Priest M."/>
            <person name="Roberts A."/>
            <person name="Saif S."/>
            <person name="Shea T."/>
            <person name="Sykes S."/>
            <person name="Wortman J."/>
            <person name="Nusbaum C."/>
            <person name="Birren B."/>
        </authorList>
    </citation>
    <scope>NUCLEOTIDE SEQUENCE [LARGE SCALE GENOMIC DNA]</scope>
    <source>
        <strain evidence="2">CBS 10118</strain>
    </source>
</reference>
<protein>
    <submittedName>
        <fullName evidence="2">Uncharacterized protein</fullName>
    </submittedName>
</protein>
<evidence type="ECO:0000256" key="1">
    <source>
        <dbReference type="SAM" id="MobiDB-lite"/>
    </source>
</evidence>
<reference evidence="3" key="2">
    <citation type="submission" date="2013-07" db="EMBL/GenBank/DDBJ databases">
        <authorList>
            <consortium name="The Broad Institute Genome Sequencing Platform"/>
            <person name="Cuomo C."/>
            <person name="Litvintseva A."/>
            <person name="Chen Y."/>
            <person name="Heitman J."/>
            <person name="Sun S."/>
            <person name="Springer D."/>
            <person name="Dromer F."/>
            <person name="Young S.K."/>
            <person name="Zeng Q."/>
            <person name="Gargeya S."/>
            <person name="Fitzgerald M."/>
            <person name="Abouelleil A."/>
            <person name="Alvarado L."/>
            <person name="Berlin A.M."/>
            <person name="Chapman S.B."/>
            <person name="Dewar J."/>
            <person name="Goldberg J."/>
            <person name="Griggs A."/>
            <person name="Gujja S."/>
            <person name="Hansen M."/>
            <person name="Howarth C."/>
            <person name="Imamovic A."/>
            <person name="Larimer J."/>
            <person name="McCowan C."/>
            <person name="Murphy C."/>
            <person name="Pearson M."/>
            <person name="Priest M."/>
            <person name="Roberts A."/>
            <person name="Saif S."/>
            <person name="Shea T."/>
            <person name="Sykes S."/>
            <person name="Wortman J."/>
            <person name="Nusbaum C."/>
            <person name="Birren B."/>
        </authorList>
    </citation>
    <scope>NUCLEOTIDE SEQUENCE</scope>
    <source>
        <strain evidence="3">CBS 10118</strain>
    </source>
</reference>
<reference evidence="2" key="3">
    <citation type="submission" date="2014-01" db="EMBL/GenBank/DDBJ databases">
        <title>Evolution of pathogenesis and genome organization in the Tremellales.</title>
        <authorList>
            <person name="Cuomo C."/>
            <person name="Litvintseva A."/>
            <person name="Heitman J."/>
            <person name="Chen Y."/>
            <person name="Sun S."/>
            <person name="Springer D."/>
            <person name="Dromer F."/>
            <person name="Young S."/>
            <person name="Zeng Q."/>
            <person name="Chapman S."/>
            <person name="Gujja S."/>
            <person name="Saif S."/>
            <person name="Birren B."/>
        </authorList>
    </citation>
    <scope>NUCLEOTIDE SEQUENCE</scope>
    <source>
        <strain evidence="2">CBS 10118</strain>
    </source>
</reference>
<accession>A0A1B9G256</accession>
<sequence>MSSASTTSLSPPTSLYPSTTATAPSFASASDIESGPLYFLPCGLPDHNDPRARAIAPGDGGTIGVGDKADYLAFRRLPVGGNAAGSAGTSALSELPPSAYNQGWSTAGTV</sequence>
<dbReference type="RefSeq" id="XP_019046161.1">
    <property type="nucleotide sequence ID" value="XM_019191531.1"/>
</dbReference>
<reference evidence="3" key="4">
    <citation type="submission" date="2024-02" db="EMBL/GenBank/DDBJ databases">
        <title>Comparative genomics of Cryptococcus and Kwoniella reveals pathogenesis evolution and contrasting modes of karyotype evolution via chromosome fusion or intercentromeric recombination.</title>
        <authorList>
            <person name="Coelho M.A."/>
            <person name="David-Palma M."/>
            <person name="Shea T."/>
            <person name="Bowers K."/>
            <person name="McGinley-Smith S."/>
            <person name="Mohammad A.W."/>
            <person name="Gnirke A."/>
            <person name="Yurkov A.M."/>
            <person name="Nowrousian M."/>
            <person name="Sun S."/>
            <person name="Cuomo C.A."/>
            <person name="Heitman J."/>
        </authorList>
    </citation>
    <scope>NUCLEOTIDE SEQUENCE</scope>
    <source>
        <strain evidence="3">CBS 10118</strain>
    </source>
</reference>
<name>A0A1B9G256_9TREE</name>
<dbReference type="KEGG" id="kbi:30209300"/>
<evidence type="ECO:0000313" key="3">
    <source>
        <dbReference type="EMBL" id="WVW83758.1"/>
    </source>
</evidence>
<keyword evidence="4" id="KW-1185">Reference proteome</keyword>
<dbReference type="EMBL" id="KI894021">
    <property type="protein sequence ID" value="OCF25091.1"/>
    <property type="molecule type" value="Genomic_DNA"/>
</dbReference>
<dbReference type="EMBL" id="CP144544">
    <property type="protein sequence ID" value="WVW83758.1"/>
    <property type="molecule type" value="Genomic_DNA"/>
</dbReference>
<organism evidence="2">
    <name type="scientific">Kwoniella bestiolae CBS 10118</name>
    <dbReference type="NCBI Taxonomy" id="1296100"/>
    <lineage>
        <taxon>Eukaryota</taxon>
        <taxon>Fungi</taxon>
        <taxon>Dikarya</taxon>
        <taxon>Basidiomycota</taxon>
        <taxon>Agaricomycotina</taxon>
        <taxon>Tremellomycetes</taxon>
        <taxon>Tremellales</taxon>
        <taxon>Cryptococcaceae</taxon>
        <taxon>Kwoniella</taxon>
    </lineage>
</organism>
<feature type="region of interest" description="Disordered" evidence="1">
    <location>
        <begin position="1"/>
        <end position="27"/>
    </location>
</feature>